<dbReference type="PANTHER" id="PTHR13410:SF9">
    <property type="entry name" value="PROTEIN PBDC1"/>
    <property type="match status" value="1"/>
</dbReference>
<dbReference type="InterPro" id="IPR021148">
    <property type="entry name" value="Polysacc_synth_dom"/>
</dbReference>
<evidence type="ECO:0000313" key="3">
    <source>
        <dbReference type="Proteomes" id="UP000010556"/>
    </source>
</evidence>
<evidence type="ECO:0000259" key="1">
    <source>
        <dbReference type="Pfam" id="PF04669"/>
    </source>
</evidence>
<organism evidence="2 3">
    <name type="scientific">Myotis davidii</name>
    <name type="common">David's myotis</name>
    <dbReference type="NCBI Taxonomy" id="225400"/>
    <lineage>
        <taxon>Eukaryota</taxon>
        <taxon>Metazoa</taxon>
        <taxon>Chordata</taxon>
        <taxon>Craniata</taxon>
        <taxon>Vertebrata</taxon>
        <taxon>Euteleostomi</taxon>
        <taxon>Mammalia</taxon>
        <taxon>Eutheria</taxon>
        <taxon>Laurasiatheria</taxon>
        <taxon>Chiroptera</taxon>
        <taxon>Yangochiroptera</taxon>
        <taxon>Vespertilionidae</taxon>
        <taxon>Myotis</taxon>
    </lineage>
</organism>
<protein>
    <recommendedName>
        <fullName evidence="1">Polysaccharide biosynthesis domain-containing protein</fullName>
    </recommendedName>
</protein>
<feature type="non-terminal residue" evidence="2">
    <location>
        <position position="1"/>
    </location>
</feature>
<gene>
    <name evidence="2" type="ORF">MDA_GLEAN10000349</name>
</gene>
<dbReference type="Pfam" id="PF04669">
    <property type="entry name" value="PBDC1"/>
    <property type="match status" value="1"/>
</dbReference>
<dbReference type="GO" id="GO:0005737">
    <property type="term" value="C:cytoplasm"/>
    <property type="evidence" value="ECO:0007669"/>
    <property type="project" value="TreeGrafter"/>
</dbReference>
<dbReference type="AlphaFoldDB" id="L5M442"/>
<dbReference type="PANTHER" id="PTHR13410">
    <property type="entry name" value="PROTEIN PBDC1"/>
    <property type="match status" value="1"/>
</dbReference>
<dbReference type="Proteomes" id="UP000010556">
    <property type="component" value="Unassembled WGS sequence"/>
</dbReference>
<sequence>PDIEMAWAMRAMQHAEVYYKLISSVDPQFLKLTKVNDEIYSEFRKNFEKLRIDILDPEELKSVSAKEVRIFSLKYCLASDQQLLMINTFLYI</sequence>
<evidence type="ECO:0000313" key="2">
    <source>
        <dbReference type="EMBL" id="ELK33025.1"/>
    </source>
</evidence>
<dbReference type="Gene3D" id="1.10.3560.10">
    <property type="entry name" value="yst0336 like domain"/>
    <property type="match status" value="1"/>
</dbReference>
<dbReference type="EMBL" id="KB104734">
    <property type="protein sequence ID" value="ELK33025.1"/>
    <property type="molecule type" value="Genomic_DNA"/>
</dbReference>
<proteinExistence type="predicted"/>
<reference evidence="3" key="1">
    <citation type="journal article" date="2013" name="Science">
        <title>Comparative analysis of bat genomes provides insight into the evolution of flight and immunity.</title>
        <authorList>
            <person name="Zhang G."/>
            <person name="Cowled C."/>
            <person name="Shi Z."/>
            <person name="Huang Z."/>
            <person name="Bishop-Lilly K.A."/>
            <person name="Fang X."/>
            <person name="Wynne J.W."/>
            <person name="Xiong Z."/>
            <person name="Baker M.L."/>
            <person name="Zhao W."/>
            <person name="Tachedjian M."/>
            <person name="Zhu Y."/>
            <person name="Zhou P."/>
            <person name="Jiang X."/>
            <person name="Ng J."/>
            <person name="Yang L."/>
            <person name="Wu L."/>
            <person name="Xiao J."/>
            <person name="Feng Y."/>
            <person name="Chen Y."/>
            <person name="Sun X."/>
            <person name="Zhang Y."/>
            <person name="Marsh G.A."/>
            <person name="Crameri G."/>
            <person name="Broder C.C."/>
            <person name="Frey K.G."/>
            <person name="Wang L.F."/>
            <person name="Wang J."/>
        </authorList>
    </citation>
    <scope>NUCLEOTIDE SEQUENCE [LARGE SCALE GENOMIC DNA]</scope>
</reference>
<name>L5M442_MYODS</name>
<dbReference type="InterPro" id="IPR008476">
    <property type="entry name" value="PBDC1_metazoa/fungi"/>
</dbReference>
<accession>L5M442</accession>
<keyword evidence="3" id="KW-1185">Reference proteome</keyword>
<feature type="domain" description="Polysaccharide biosynthesis" evidence="1">
    <location>
        <begin position="3"/>
        <end position="71"/>
    </location>
</feature>
<dbReference type="InterPro" id="IPR023139">
    <property type="entry name" value="PBDC1-like_dom_sf"/>
</dbReference>